<evidence type="ECO:0000313" key="2">
    <source>
        <dbReference type="EMBL" id="KAA8632792.1"/>
    </source>
</evidence>
<feature type="compositionally biased region" description="Basic and acidic residues" evidence="1">
    <location>
        <begin position="36"/>
        <end position="45"/>
    </location>
</feature>
<feature type="region of interest" description="Disordered" evidence="1">
    <location>
        <begin position="273"/>
        <end position="354"/>
    </location>
</feature>
<evidence type="ECO:0000256" key="1">
    <source>
        <dbReference type="SAM" id="MobiDB-lite"/>
    </source>
</evidence>
<proteinExistence type="predicted"/>
<accession>A0A8S8ZX13</accession>
<dbReference type="AlphaFoldDB" id="A0A8S8ZX13"/>
<organism evidence="2 3">
    <name type="scientific">Sordaria macrospora</name>
    <dbReference type="NCBI Taxonomy" id="5147"/>
    <lineage>
        <taxon>Eukaryota</taxon>
        <taxon>Fungi</taxon>
        <taxon>Dikarya</taxon>
        <taxon>Ascomycota</taxon>
        <taxon>Pezizomycotina</taxon>
        <taxon>Sordariomycetes</taxon>
        <taxon>Sordariomycetidae</taxon>
        <taxon>Sordariales</taxon>
        <taxon>Sordariaceae</taxon>
        <taxon>Sordaria</taxon>
    </lineage>
</organism>
<protein>
    <submittedName>
        <fullName evidence="2">Uncharacterized protein</fullName>
    </submittedName>
</protein>
<feature type="compositionally biased region" description="Basic and acidic residues" evidence="1">
    <location>
        <begin position="325"/>
        <end position="344"/>
    </location>
</feature>
<dbReference type="Proteomes" id="UP000433876">
    <property type="component" value="Unassembled WGS sequence"/>
</dbReference>
<dbReference type="VEuPathDB" id="FungiDB:SMAC_01019"/>
<name>A0A8S8ZX13_SORMA</name>
<feature type="region of interest" description="Disordered" evidence="1">
    <location>
        <begin position="170"/>
        <end position="204"/>
    </location>
</feature>
<gene>
    <name evidence="2" type="ORF">SMACR_01019</name>
</gene>
<reference evidence="2 3" key="1">
    <citation type="submission" date="2017-07" db="EMBL/GenBank/DDBJ databases">
        <title>Genome sequence of the Sordaria macrospora wild type strain R19027.</title>
        <authorList>
            <person name="Nowrousian M."/>
            <person name="Teichert I."/>
            <person name="Kueck U."/>
        </authorList>
    </citation>
    <scope>NUCLEOTIDE SEQUENCE [LARGE SCALE GENOMIC DNA]</scope>
    <source>
        <strain evidence="2 3">R19027</strain>
        <tissue evidence="2">Mycelium</tissue>
    </source>
</reference>
<evidence type="ECO:0000313" key="3">
    <source>
        <dbReference type="Proteomes" id="UP000433876"/>
    </source>
</evidence>
<feature type="region of interest" description="Disordered" evidence="1">
    <location>
        <begin position="1"/>
        <end position="45"/>
    </location>
</feature>
<dbReference type="EMBL" id="NMPR01000048">
    <property type="protein sequence ID" value="KAA8632792.1"/>
    <property type="molecule type" value="Genomic_DNA"/>
</dbReference>
<comment type="caution">
    <text evidence="2">The sequence shown here is derived from an EMBL/GenBank/DDBJ whole genome shotgun (WGS) entry which is preliminary data.</text>
</comment>
<feature type="compositionally biased region" description="Acidic residues" evidence="1">
    <location>
        <begin position="177"/>
        <end position="198"/>
    </location>
</feature>
<sequence length="408" mass="46602">MASSRPQRTRRPPVYYGYKQEEDTYTEFRPPSPPRKPIDTRPPFDPDLVDKCAFPSLDPVTHVGPGPSEVYKVRRQLREQREIPKMMEYEAWYHERIEKLKLRKRVVGRRDISPFPCDCCHRPSRRERDRNRERAMARSLGLSVDVCRHVDNKEKRERWEKSREMEFEWDVGSSFSEGEEEGEEEGQEEDRQEGEVEEEKIQQRDMGGKKVRLLLVARNVNYRNQIEAVAAVERARSRTAQSSAALNHQGRTVSPALPLASAALAIATAAAAGENQRDSDGDTVMGGGGGGSLPLSTRQLVESLPKARWTSTIERRPRSPRRRPTAAEKGKGKEVLPTREEEVSKTQSTMDPRLMPEEFDGYFHGIDPFQDVNPWGVGNSTVQVILEKTESSMEIRCQLIQISLLGRY</sequence>